<dbReference type="GO" id="GO:0006281">
    <property type="term" value="P:DNA repair"/>
    <property type="evidence" value="ECO:0007669"/>
    <property type="project" value="UniProtKB-KW"/>
</dbReference>
<dbReference type="Gene3D" id="3.40.470.10">
    <property type="entry name" value="Uracil-DNA glycosylase-like domain"/>
    <property type="match status" value="1"/>
</dbReference>
<keyword evidence="7" id="KW-0234">DNA repair</keyword>
<organism evidence="10">
    <name type="scientific">hydrothermal vent metagenome</name>
    <dbReference type="NCBI Taxonomy" id="652676"/>
    <lineage>
        <taxon>unclassified sequences</taxon>
        <taxon>metagenomes</taxon>
        <taxon>ecological metagenomes</taxon>
    </lineage>
</organism>
<feature type="compositionally biased region" description="Polar residues" evidence="8">
    <location>
        <begin position="63"/>
        <end position="78"/>
    </location>
</feature>
<dbReference type="PANTHER" id="PTHR33693">
    <property type="entry name" value="TYPE-5 URACIL-DNA GLYCOSYLASE"/>
    <property type="match status" value="1"/>
</dbReference>
<evidence type="ECO:0000256" key="7">
    <source>
        <dbReference type="ARBA" id="ARBA00023204"/>
    </source>
</evidence>
<evidence type="ECO:0000256" key="6">
    <source>
        <dbReference type="ARBA" id="ARBA00023014"/>
    </source>
</evidence>
<keyword evidence="3" id="KW-0227">DNA damage</keyword>
<dbReference type="Pfam" id="PF03167">
    <property type="entry name" value="UDG"/>
    <property type="match status" value="1"/>
</dbReference>
<dbReference type="InterPro" id="IPR051536">
    <property type="entry name" value="UDG_Type-4/5"/>
</dbReference>
<evidence type="ECO:0000313" key="10">
    <source>
        <dbReference type="EMBL" id="VAW58590.1"/>
    </source>
</evidence>
<name>A0A3B0X1K5_9ZZZZ</name>
<keyword evidence="6" id="KW-0411">Iron-sulfur</keyword>
<keyword evidence="5" id="KW-0408">Iron</keyword>
<evidence type="ECO:0000259" key="9">
    <source>
        <dbReference type="Pfam" id="PF03167"/>
    </source>
</evidence>
<dbReference type="PANTHER" id="PTHR33693:SF1">
    <property type="entry name" value="TYPE-4 URACIL-DNA GLYCOSYLASE"/>
    <property type="match status" value="1"/>
</dbReference>
<dbReference type="EMBL" id="UOFH01000021">
    <property type="protein sequence ID" value="VAW58590.1"/>
    <property type="molecule type" value="Genomic_DNA"/>
</dbReference>
<dbReference type="SUPFAM" id="SSF52141">
    <property type="entry name" value="Uracil-DNA glycosylase-like"/>
    <property type="match status" value="1"/>
</dbReference>
<dbReference type="AlphaFoldDB" id="A0A3B0X1K5"/>
<proteinExistence type="predicted"/>
<dbReference type="CDD" id="cd10030">
    <property type="entry name" value="UDG-F4_TTUDGA_SPO1dp_like"/>
    <property type="match status" value="1"/>
</dbReference>
<evidence type="ECO:0000256" key="2">
    <source>
        <dbReference type="ARBA" id="ARBA00022723"/>
    </source>
</evidence>
<feature type="compositionally biased region" description="Basic and acidic residues" evidence="8">
    <location>
        <begin position="79"/>
        <end position="89"/>
    </location>
</feature>
<dbReference type="GO" id="GO:0097506">
    <property type="term" value="F:deaminated base DNA N-glycosylase activity"/>
    <property type="evidence" value="ECO:0007669"/>
    <property type="project" value="UniProtKB-ARBA"/>
</dbReference>
<protein>
    <recommendedName>
        <fullName evidence="9">Uracil-DNA glycosylase-like domain-containing protein</fullName>
    </recommendedName>
</protein>
<keyword evidence="1" id="KW-0004">4Fe-4S</keyword>
<dbReference type="GO" id="GO:0051539">
    <property type="term" value="F:4 iron, 4 sulfur cluster binding"/>
    <property type="evidence" value="ECO:0007669"/>
    <property type="project" value="UniProtKB-KW"/>
</dbReference>
<feature type="domain" description="Uracil-DNA glycosylase-like" evidence="9">
    <location>
        <begin position="122"/>
        <end position="266"/>
    </location>
</feature>
<evidence type="ECO:0000256" key="4">
    <source>
        <dbReference type="ARBA" id="ARBA00022801"/>
    </source>
</evidence>
<sequence length="274" mass="30998">MHENNLTNKGKKNSLSENLRCQYLQAMGIQTWFDETLELPKVENESAIENTLSAVSEVKESVKQNSDLKNNENNQSAYNEEKSEQKKSEQNNSINNITLLNEKIEQCELCELHTMRKQATSGEGSETAKLFVIIDSPVNDTADEHALLNVNDKKMLATMLQTIGFELSSVYISSLVKCRPAEKRAPHTSEIICCDDYLAAQVKLIQPDVIMILGEYASQQLLVSQKSLTDLRLRRHQYLGVPVFASHHPRELSGSLQTKRKVWADLLQISKHIN</sequence>
<evidence type="ECO:0000256" key="8">
    <source>
        <dbReference type="SAM" id="MobiDB-lite"/>
    </source>
</evidence>
<keyword evidence="2" id="KW-0479">Metal-binding</keyword>
<dbReference type="GO" id="GO:0046872">
    <property type="term" value="F:metal ion binding"/>
    <property type="evidence" value="ECO:0007669"/>
    <property type="project" value="UniProtKB-KW"/>
</dbReference>
<dbReference type="InterPro" id="IPR005122">
    <property type="entry name" value="Uracil-DNA_glycosylase-like"/>
</dbReference>
<evidence type="ECO:0000256" key="5">
    <source>
        <dbReference type="ARBA" id="ARBA00023004"/>
    </source>
</evidence>
<dbReference type="InterPro" id="IPR036895">
    <property type="entry name" value="Uracil-DNA_glycosylase-like_sf"/>
</dbReference>
<reference evidence="10" key="1">
    <citation type="submission" date="2018-06" db="EMBL/GenBank/DDBJ databases">
        <authorList>
            <person name="Zhirakovskaya E."/>
        </authorList>
    </citation>
    <scope>NUCLEOTIDE SEQUENCE</scope>
</reference>
<accession>A0A3B0X1K5</accession>
<feature type="region of interest" description="Disordered" evidence="8">
    <location>
        <begin position="59"/>
        <end position="92"/>
    </location>
</feature>
<keyword evidence="4" id="KW-0378">Hydrolase</keyword>
<gene>
    <name evidence="10" type="ORF">MNBD_GAMMA08-523</name>
</gene>
<evidence type="ECO:0000256" key="1">
    <source>
        <dbReference type="ARBA" id="ARBA00022485"/>
    </source>
</evidence>
<evidence type="ECO:0000256" key="3">
    <source>
        <dbReference type="ARBA" id="ARBA00022763"/>
    </source>
</evidence>